<keyword evidence="6" id="KW-1185">Reference proteome</keyword>
<dbReference type="CDD" id="cd07377">
    <property type="entry name" value="WHTH_GntR"/>
    <property type="match status" value="1"/>
</dbReference>
<protein>
    <submittedName>
        <fullName evidence="5">GntR family histidine utilization transcriptional repressor</fullName>
    </submittedName>
</protein>
<evidence type="ECO:0000256" key="2">
    <source>
        <dbReference type="ARBA" id="ARBA00023125"/>
    </source>
</evidence>
<dbReference type="SUPFAM" id="SSF46785">
    <property type="entry name" value="Winged helix' DNA-binding domain"/>
    <property type="match status" value="1"/>
</dbReference>
<proteinExistence type="predicted"/>
<evidence type="ECO:0000256" key="3">
    <source>
        <dbReference type="ARBA" id="ARBA00023163"/>
    </source>
</evidence>
<dbReference type="Pfam" id="PF00392">
    <property type="entry name" value="GntR"/>
    <property type="match status" value="1"/>
</dbReference>
<dbReference type="InterPro" id="IPR050679">
    <property type="entry name" value="Bact_HTH_transcr_reg"/>
</dbReference>
<dbReference type="InterPro" id="IPR000524">
    <property type="entry name" value="Tscrpt_reg_HTH_GntR"/>
</dbReference>
<dbReference type="PANTHER" id="PTHR44846">
    <property type="entry name" value="MANNOSYL-D-GLYCERATE TRANSPORT/METABOLISM SYSTEM REPRESSOR MNGR-RELATED"/>
    <property type="match status" value="1"/>
</dbReference>
<dbReference type="AlphaFoldDB" id="A0A840A846"/>
<dbReference type="RefSeq" id="WP_184383318.1">
    <property type="nucleotide sequence ID" value="NZ_JACIDJ010000002.1"/>
</dbReference>
<dbReference type="Gene3D" id="1.10.10.10">
    <property type="entry name" value="Winged helix-like DNA-binding domain superfamily/Winged helix DNA-binding domain"/>
    <property type="match status" value="1"/>
</dbReference>
<evidence type="ECO:0000259" key="4">
    <source>
        <dbReference type="PROSITE" id="PS50949"/>
    </source>
</evidence>
<comment type="caution">
    <text evidence="5">The sequence shown here is derived from an EMBL/GenBank/DDBJ whole genome shotgun (WGS) entry which is preliminary data.</text>
</comment>
<evidence type="ECO:0000313" key="6">
    <source>
        <dbReference type="Proteomes" id="UP000553193"/>
    </source>
</evidence>
<accession>A0A840A846</accession>
<evidence type="ECO:0000313" key="5">
    <source>
        <dbReference type="EMBL" id="MBB3898238.1"/>
    </source>
</evidence>
<dbReference type="PANTHER" id="PTHR44846:SF16">
    <property type="entry name" value="TRANSCRIPTIONAL REGULATOR PHNF-RELATED"/>
    <property type="match status" value="1"/>
</dbReference>
<dbReference type="GO" id="GO:0003677">
    <property type="term" value="F:DNA binding"/>
    <property type="evidence" value="ECO:0007669"/>
    <property type="project" value="UniProtKB-KW"/>
</dbReference>
<keyword evidence="3" id="KW-0804">Transcription</keyword>
<dbReference type="Proteomes" id="UP000553193">
    <property type="component" value="Unassembled WGS sequence"/>
</dbReference>
<dbReference type="EMBL" id="JACIDJ010000002">
    <property type="protein sequence ID" value="MBB3898238.1"/>
    <property type="molecule type" value="Genomic_DNA"/>
</dbReference>
<feature type="domain" description="HTH gntR-type" evidence="4">
    <location>
        <begin position="10"/>
        <end position="78"/>
    </location>
</feature>
<dbReference type="PRINTS" id="PR00035">
    <property type="entry name" value="HTHGNTR"/>
</dbReference>
<dbReference type="SMART" id="SM00866">
    <property type="entry name" value="UTRA"/>
    <property type="match status" value="1"/>
</dbReference>
<gene>
    <name evidence="5" type="ORF">GGQ83_001675</name>
</gene>
<dbReference type="PROSITE" id="PS50949">
    <property type="entry name" value="HTH_GNTR"/>
    <property type="match status" value="1"/>
</dbReference>
<dbReference type="GO" id="GO:0003700">
    <property type="term" value="F:DNA-binding transcription factor activity"/>
    <property type="evidence" value="ECO:0007669"/>
    <property type="project" value="InterPro"/>
</dbReference>
<keyword evidence="2" id="KW-0238">DNA-binding</keyword>
<reference evidence="5 6" key="1">
    <citation type="submission" date="2020-08" db="EMBL/GenBank/DDBJ databases">
        <title>Genomic Encyclopedia of Type Strains, Phase IV (KMG-IV): sequencing the most valuable type-strain genomes for metagenomic binning, comparative biology and taxonomic classification.</title>
        <authorList>
            <person name="Goeker M."/>
        </authorList>
    </citation>
    <scope>NUCLEOTIDE SEQUENCE [LARGE SCALE GENOMIC DNA]</scope>
    <source>
        <strain evidence="5 6">DSM 19979</strain>
    </source>
</reference>
<dbReference type="SMART" id="SM00345">
    <property type="entry name" value="HTH_GNTR"/>
    <property type="match status" value="1"/>
</dbReference>
<dbReference type="InterPro" id="IPR036388">
    <property type="entry name" value="WH-like_DNA-bd_sf"/>
</dbReference>
<name>A0A840A846_9PROT</name>
<dbReference type="SUPFAM" id="SSF64288">
    <property type="entry name" value="Chorismate lyase-like"/>
    <property type="match status" value="1"/>
</dbReference>
<dbReference type="InterPro" id="IPR011663">
    <property type="entry name" value="UTRA"/>
</dbReference>
<dbReference type="InterPro" id="IPR028978">
    <property type="entry name" value="Chorismate_lyase_/UTRA_dom_sf"/>
</dbReference>
<organism evidence="5 6">
    <name type="scientific">Roseococcus suduntuyensis</name>
    <dbReference type="NCBI Taxonomy" id="455361"/>
    <lineage>
        <taxon>Bacteria</taxon>
        <taxon>Pseudomonadati</taxon>
        <taxon>Pseudomonadota</taxon>
        <taxon>Alphaproteobacteria</taxon>
        <taxon>Acetobacterales</taxon>
        <taxon>Roseomonadaceae</taxon>
        <taxon>Roseococcus</taxon>
    </lineage>
</organism>
<dbReference type="Pfam" id="PF07702">
    <property type="entry name" value="UTRA"/>
    <property type="match status" value="1"/>
</dbReference>
<dbReference type="Gene3D" id="3.40.1410.10">
    <property type="entry name" value="Chorismate lyase-like"/>
    <property type="match status" value="1"/>
</dbReference>
<keyword evidence="1" id="KW-0805">Transcription regulation</keyword>
<dbReference type="InterPro" id="IPR036390">
    <property type="entry name" value="WH_DNA-bd_sf"/>
</dbReference>
<sequence length="256" mass="27513">MTDFPLDGEGPLHAQIRRAVAHSILSGRIPPGGRIPSEAELMTLFGASRMTVHRALAQLAAEGLVRRNRRAGTTASPEARGRAVFEIWDIGAEIAAAGGVHSHDILHRGTRPATAADAAALTVAEGAPILALTTRHLADGRPVQLEERRIHLQAAPEAAAQRFTETPPGRWLLDHIAWTEAEHSILATSTPARIARFLGMAPGEPALVVERRTWNGEIPVTFARLWHPGGRHRLVGRFTAGGAGLPMPPGRPHHRT</sequence>
<evidence type="ECO:0000256" key="1">
    <source>
        <dbReference type="ARBA" id="ARBA00023015"/>
    </source>
</evidence>